<dbReference type="KEGG" id="tem:JW646_17210"/>
<organism evidence="1 2">
    <name type="scientific">Terrisporobacter hibernicus</name>
    <dbReference type="NCBI Taxonomy" id="2813371"/>
    <lineage>
        <taxon>Bacteria</taxon>
        <taxon>Bacillati</taxon>
        <taxon>Bacillota</taxon>
        <taxon>Clostridia</taxon>
        <taxon>Peptostreptococcales</taxon>
        <taxon>Peptostreptococcaceae</taxon>
        <taxon>Terrisporobacter</taxon>
    </lineage>
</organism>
<evidence type="ECO:0000313" key="2">
    <source>
        <dbReference type="Proteomes" id="UP001198983"/>
    </source>
</evidence>
<reference evidence="1 2" key="1">
    <citation type="journal article" date="2023" name="Int. J. Syst. Evol. Microbiol.">
        <title>Terrisporobacter hibernicus sp. nov., isolated from bovine faeces in Northern Ireland.</title>
        <authorList>
            <person name="Mitchell M."/>
            <person name="Nguyen S.V."/>
            <person name="Connor M."/>
            <person name="Fairley D.J."/>
            <person name="Donoghue O."/>
            <person name="Marshall H."/>
            <person name="Koolman L."/>
            <person name="McMullan G."/>
            <person name="Schaffer K.E."/>
            <person name="McGrath J.W."/>
            <person name="Fanning S."/>
        </authorList>
    </citation>
    <scope>NUCLEOTIDE SEQUENCE [LARGE SCALE GENOMIC DNA]</scope>
    <source>
        <strain evidence="1 2">MCA3</strain>
    </source>
</reference>
<proteinExistence type="predicted"/>
<dbReference type="EMBL" id="CP081135">
    <property type="protein sequence ID" value="UEL47348.1"/>
    <property type="molecule type" value="Genomic_DNA"/>
</dbReference>
<dbReference type="Proteomes" id="UP001198983">
    <property type="component" value="Chromosome"/>
</dbReference>
<protein>
    <submittedName>
        <fullName evidence="1">Zinc-binding protein</fullName>
    </submittedName>
</protein>
<keyword evidence="2" id="KW-1185">Reference proteome</keyword>
<evidence type="ECO:0000313" key="1">
    <source>
        <dbReference type="EMBL" id="UEL47348.1"/>
    </source>
</evidence>
<name>A0AAX2ZDF6_9FIRM</name>
<accession>A0AAX2ZDF6</accession>
<dbReference type="RefSeq" id="WP_331478035.1">
    <property type="nucleotide sequence ID" value="NZ_CP081135.1"/>
</dbReference>
<dbReference type="AlphaFoldDB" id="A0AAX2ZDF6"/>
<gene>
    <name evidence="1" type="ORF">JW646_17210</name>
</gene>
<sequence>MKIEKEYQKIKDLFNDIDDKQLSLLDGAFLECARLKVELDDLHKIISKTGLVKVHPDNFEMQKELPVSKLIVKTRANYLNYIAKLSNILGRNIDDDDFDDLEDFE</sequence>